<dbReference type="Pfam" id="PF01925">
    <property type="entry name" value="TauE"/>
    <property type="match status" value="1"/>
</dbReference>
<evidence type="ECO:0000256" key="1">
    <source>
        <dbReference type="ARBA" id="ARBA00004141"/>
    </source>
</evidence>
<evidence type="ECO:0000256" key="2">
    <source>
        <dbReference type="ARBA" id="ARBA00022692"/>
    </source>
</evidence>
<sequence length="304" mass="32125">MQVYLPIAEMSINLLVLLALGGGVGFISGLFGIGGGFLMTPILIFLGVPPAVAVGTQANQLVGASLSGVLGHWQRGGVDARMGGVMLGGGVVGSALGVWIFGLLQRLGQIDAAISILYVIVLGSVGGLMLIESVKAYRAARNPTLPLRRLHQHLWMHGLPWKMKFPKSRLYISVFVPITIGFLSGIIVAIMGVGGGFFMIPAMVYIVGMPPSVVAGTSLFQIIFVTAITATLQAVTNQTVDVFLALLLLIGGIVGTQVGLRFGLKLRGEQSRMLMSLLILAVAVKLFFDLILTPADMFALEVLR</sequence>
<feature type="transmembrane region" description="Helical" evidence="5">
    <location>
        <begin position="85"/>
        <end position="104"/>
    </location>
</feature>
<keyword evidence="7" id="KW-1185">Reference proteome</keyword>
<keyword evidence="5" id="KW-1003">Cell membrane</keyword>
<dbReference type="PANTHER" id="PTHR43701">
    <property type="entry name" value="MEMBRANE TRANSPORTER PROTEIN MJ0441-RELATED"/>
    <property type="match status" value="1"/>
</dbReference>
<dbReference type="PATRIC" id="fig|552518.3.peg.1749"/>
<dbReference type="PANTHER" id="PTHR43701:SF12">
    <property type="entry name" value="MEMBRANE TRANSPORTER PROTEIN YTNM-RELATED"/>
    <property type="match status" value="1"/>
</dbReference>
<gene>
    <name evidence="6" type="ORF">VZ95_11280</name>
</gene>
<keyword evidence="2 5" id="KW-0812">Transmembrane</keyword>
<dbReference type="EMBL" id="LAJY01000276">
    <property type="protein sequence ID" value="KJV09469.1"/>
    <property type="molecule type" value="Genomic_DNA"/>
</dbReference>
<feature type="transmembrane region" description="Helical" evidence="5">
    <location>
        <begin position="12"/>
        <end position="45"/>
    </location>
</feature>
<feature type="transmembrane region" description="Helical" evidence="5">
    <location>
        <begin position="170"/>
        <end position="200"/>
    </location>
</feature>
<feature type="transmembrane region" description="Helical" evidence="5">
    <location>
        <begin position="242"/>
        <end position="262"/>
    </location>
</feature>
<dbReference type="RefSeq" id="WP_045775929.1">
    <property type="nucleotide sequence ID" value="NZ_LAJY01000276.1"/>
</dbReference>
<dbReference type="InterPro" id="IPR002781">
    <property type="entry name" value="TM_pro_TauE-like"/>
</dbReference>
<accession>A0A0F3IV31</accession>
<keyword evidence="3 5" id="KW-1133">Transmembrane helix</keyword>
<dbReference type="AlphaFoldDB" id="A0A0F3IV31"/>
<feature type="transmembrane region" description="Helical" evidence="5">
    <location>
        <begin position="212"/>
        <end position="235"/>
    </location>
</feature>
<proteinExistence type="inferred from homology"/>
<evidence type="ECO:0000256" key="5">
    <source>
        <dbReference type="RuleBase" id="RU363041"/>
    </source>
</evidence>
<dbReference type="OrthoDB" id="9779078at2"/>
<evidence type="ECO:0000313" key="6">
    <source>
        <dbReference type="EMBL" id="KJV09469.1"/>
    </source>
</evidence>
<feature type="transmembrane region" description="Helical" evidence="5">
    <location>
        <begin position="110"/>
        <end position="131"/>
    </location>
</feature>
<dbReference type="InterPro" id="IPR051598">
    <property type="entry name" value="TSUP/Inactive_protease-like"/>
</dbReference>
<comment type="caution">
    <text evidence="6">The sequence shown here is derived from an EMBL/GenBank/DDBJ whole genome shotgun (WGS) entry which is preliminary data.</text>
</comment>
<dbReference type="GO" id="GO:0005886">
    <property type="term" value="C:plasma membrane"/>
    <property type="evidence" value="ECO:0007669"/>
    <property type="project" value="UniProtKB-SubCell"/>
</dbReference>
<organism evidence="6 7">
    <name type="scientific">Elstera litoralis</name>
    <dbReference type="NCBI Taxonomy" id="552518"/>
    <lineage>
        <taxon>Bacteria</taxon>
        <taxon>Pseudomonadati</taxon>
        <taxon>Pseudomonadota</taxon>
        <taxon>Alphaproteobacteria</taxon>
        <taxon>Rhodospirillales</taxon>
        <taxon>Rhodospirillaceae</taxon>
        <taxon>Elstera</taxon>
    </lineage>
</organism>
<feature type="transmembrane region" description="Helical" evidence="5">
    <location>
        <begin position="274"/>
        <end position="295"/>
    </location>
</feature>
<comment type="subcellular location">
    <subcellularLocation>
        <location evidence="5">Cell membrane</location>
        <topology evidence="5">Multi-pass membrane protein</topology>
    </subcellularLocation>
    <subcellularLocation>
        <location evidence="1">Membrane</location>
        <topology evidence="1">Multi-pass membrane protein</topology>
    </subcellularLocation>
</comment>
<evidence type="ECO:0000256" key="3">
    <source>
        <dbReference type="ARBA" id="ARBA00022989"/>
    </source>
</evidence>
<feature type="transmembrane region" description="Helical" evidence="5">
    <location>
        <begin position="51"/>
        <end position="73"/>
    </location>
</feature>
<reference evidence="6 7" key="1">
    <citation type="submission" date="2015-03" db="EMBL/GenBank/DDBJ databases">
        <title>Draft genome sequence of Elstera litoralis.</title>
        <authorList>
            <person name="Rahalkar M.C."/>
            <person name="Dhakephalkar P.K."/>
            <person name="Pore S.D."/>
            <person name="Arora P."/>
            <person name="Kapse N.G."/>
            <person name="Pandit P.S."/>
        </authorList>
    </citation>
    <scope>NUCLEOTIDE SEQUENCE [LARGE SCALE GENOMIC DNA]</scope>
    <source>
        <strain evidence="6 7">Dia-1</strain>
    </source>
</reference>
<evidence type="ECO:0000256" key="4">
    <source>
        <dbReference type="ARBA" id="ARBA00023136"/>
    </source>
</evidence>
<comment type="similarity">
    <text evidence="5">Belongs to the 4-toluene sulfonate uptake permease (TSUP) (TC 2.A.102) family.</text>
</comment>
<protein>
    <recommendedName>
        <fullName evidence="5">Probable membrane transporter protein</fullName>
    </recommendedName>
</protein>
<keyword evidence="4 5" id="KW-0472">Membrane</keyword>
<name>A0A0F3IV31_9PROT</name>
<dbReference type="Proteomes" id="UP000033774">
    <property type="component" value="Unassembled WGS sequence"/>
</dbReference>
<evidence type="ECO:0000313" key="7">
    <source>
        <dbReference type="Proteomes" id="UP000033774"/>
    </source>
</evidence>